<comment type="similarity">
    <text evidence="3">Belongs to the UreF family.</text>
</comment>
<dbReference type="GO" id="GO:0005737">
    <property type="term" value="C:cytoplasm"/>
    <property type="evidence" value="ECO:0007669"/>
    <property type="project" value="UniProtKB-SubCell"/>
</dbReference>
<dbReference type="PANTHER" id="PTHR33620:SF1">
    <property type="entry name" value="UREASE ACCESSORY PROTEIN F"/>
    <property type="match status" value="1"/>
</dbReference>
<comment type="subcellular location">
    <subcellularLocation>
        <location evidence="3">Cytoplasm</location>
    </subcellularLocation>
</comment>
<accession>A0A3B0MNY6</accession>
<keyword evidence="1 3" id="KW-0996">Nickel insertion</keyword>
<keyword evidence="5" id="KW-1185">Reference proteome</keyword>
<dbReference type="PIRSF" id="PIRSF009467">
    <property type="entry name" value="Ureas_acces_UreF"/>
    <property type="match status" value="1"/>
</dbReference>
<dbReference type="Pfam" id="PF01730">
    <property type="entry name" value="UreF"/>
    <property type="match status" value="1"/>
</dbReference>
<dbReference type="GO" id="GO:0016151">
    <property type="term" value="F:nickel cation binding"/>
    <property type="evidence" value="ECO:0007669"/>
    <property type="project" value="UniProtKB-UniRule"/>
</dbReference>
<keyword evidence="3" id="KW-0963">Cytoplasm</keyword>
<proteinExistence type="inferred from homology"/>
<comment type="function">
    <text evidence="3">Required for maturation of urease via the functional incorporation of the urease nickel metallocenter.</text>
</comment>
<comment type="subunit">
    <text evidence="3">UreD, UreF and UreG form a complex that acts as a GTP-hydrolysis-dependent molecular chaperone, activating the urease apoprotein by helping to assemble the nickel containing metallocenter of UreC. The UreE protein probably delivers the nickel.</text>
</comment>
<dbReference type="AlphaFoldDB" id="A0A3B0MNY6"/>
<sequence length="229" mass="23650">MAWAAPWGIAMITTTTMPDAPALLSLVQWLSPAFPTGAFAYSHGLEQAVVLGDVASAEAFASWLAAILDHGTGWNDAVLLACALRAGADFAALDQTARALSGSTERLLETTEQGAAFALARGQMGQADAVAEALPVAVGRAARGLDLSAHTVIALYLHAFASNLTSAAVRFVPLGQAAGQRVLAAQHGRIAALAERAAGAKLDDLASGAFRAELFAMAHETLDVRIFKT</sequence>
<dbReference type="Gene3D" id="1.10.4190.10">
    <property type="entry name" value="Urease accessory protein UreF"/>
    <property type="match status" value="1"/>
</dbReference>
<evidence type="ECO:0000313" key="5">
    <source>
        <dbReference type="Proteomes" id="UP000272908"/>
    </source>
</evidence>
<name>A0A3B0MNY6_9RHOB</name>
<keyword evidence="2 3" id="KW-0143">Chaperone</keyword>
<dbReference type="PANTHER" id="PTHR33620">
    <property type="entry name" value="UREASE ACCESSORY PROTEIN F"/>
    <property type="match status" value="1"/>
</dbReference>
<evidence type="ECO:0000313" key="4">
    <source>
        <dbReference type="EMBL" id="SUZ31319.1"/>
    </source>
</evidence>
<evidence type="ECO:0000256" key="2">
    <source>
        <dbReference type="ARBA" id="ARBA00023186"/>
    </source>
</evidence>
<organism evidence="4 5">
    <name type="scientific">Roseinatronobacter ekhonensis</name>
    <dbReference type="NCBI Taxonomy" id="254356"/>
    <lineage>
        <taxon>Bacteria</taxon>
        <taxon>Pseudomonadati</taxon>
        <taxon>Pseudomonadota</taxon>
        <taxon>Alphaproteobacteria</taxon>
        <taxon>Rhodobacterales</taxon>
        <taxon>Paracoccaceae</taxon>
        <taxon>Roseinatronobacter</taxon>
    </lineage>
</organism>
<dbReference type="InterPro" id="IPR038277">
    <property type="entry name" value="UreF_sf"/>
</dbReference>
<dbReference type="Proteomes" id="UP000272908">
    <property type="component" value="Unassembled WGS sequence"/>
</dbReference>
<reference evidence="5" key="1">
    <citation type="submission" date="2018-08" db="EMBL/GenBank/DDBJ databases">
        <authorList>
            <person name="Rodrigo-Torres L."/>
            <person name="Arahal R. D."/>
            <person name="Lucena T."/>
        </authorList>
    </citation>
    <scope>NUCLEOTIDE SEQUENCE [LARGE SCALE GENOMIC DNA]</scope>
    <source>
        <strain evidence="5">CECT 7235</strain>
    </source>
</reference>
<dbReference type="HAMAP" id="MF_01385">
    <property type="entry name" value="UreF"/>
    <property type="match status" value="1"/>
</dbReference>
<dbReference type="InterPro" id="IPR002639">
    <property type="entry name" value="UreF"/>
</dbReference>
<gene>
    <name evidence="3 4" type="primary">ureF</name>
    <name evidence="4" type="ORF">ROE7235_01058</name>
</gene>
<dbReference type="EMBL" id="UIHC01000007">
    <property type="protein sequence ID" value="SUZ31319.1"/>
    <property type="molecule type" value="Genomic_DNA"/>
</dbReference>
<evidence type="ECO:0000256" key="3">
    <source>
        <dbReference type="HAMAP-Rule" id="MF_01385"/>
    </source>
</evidence>
<evidence type="ECO:0000256" key="1">
    <source>
        <dbReference type="ARBA" id="ARBA00022988"/>
    </source>
</evidence>
<protein>
    <recommendedName>
        <fullName evidence="3">Urease accessory protein UreF</fullName>
    </recommendedName>
</protein>